<keyword evidence="2" id="KW-1185">Reference proteome</keyword>
<dbReference type="AlphaFoldDB" id="A0A3S3SGU3"/>
<proteinExistence type="predicted"/>
<dbReference type="RefSeq" id="WP_128388037.1">
    <property type="nucleotide sequence ID" value="NZ_SBII01000001.1"/>
</dbReference>
<dbReference type="Proteomes" id="UP000287527">
    <property type="component" value="Unassembled WGS sequence"/>
</dbReference>
<organism evidence="1 2">
    <name type="scientific">Flavobacterium cerinum</name>
    <dbReference type="NCBI Taxonomy" id="2502784"/>
    <lineage>
        <taxon>Bacteria</taxon>
        <taxon>Pseudomonadati</taxon>
        <taxon>Bacteroidota</taxon>
        <taxon>Flavobacteriia</taxon>
        <taxon>Flavobacteriales</taxon>
        <taxon>Flavobacteriaceae</taxon>
        <taxon>Flavobacterium</taxon>
    </lineage>
</organism>
<dbReference type="EMBL" id="SBII01000001">
    <property type="protein sequence ID" value="RWX03481.1"/>
    <property type="molecule type" value="Genomic_DNA"/>
</dbReference>
<dbReference type="PROSITE" id="PS51257">
    <property type="entry name" value="PROKAR_LIPOPROTEIN"/>
    <property type="match status" value="1"/>
</dbReference>
<evidence type="ECO:0000313" key="2">
    <source>
        <dbReference type="Proteomes" id="UP000287527"/>
    </source>
</evidence>
<comment type="caution">
    <text evidence="1">The sequence shown here is derived from an EMBL/GenBank/DDBJ whole genome shotgun (WGS) entry which is preliminary data.</text>
</comment>
<evidence type="ECO:0000313" key="1">
    <source>
        <dbReference type="EMBL" id="RWX03481.1"/>
    </source>
</evidence>
<reference evidence="1 2" key="1">
    <citation type="submission" date="2019-01" db="EMBL/GenBank/DDBJ databases">
        <title>Flavobacterium sp. nov.,isolated from freshwater.</title>
        <authorList>
            <person name="Zhang R."/>
            <person name="Du Z.-J."/>
        </authorList>
    </citation>
    <scope>NUCLEOTIDE SEQUENCE [LARGE SCALE GENOMIC DNA]</scope>
    <source>
        <strain evidence="1 2">1E403</strain>
    </source>
</reference>
<sequence length="128" mass="14601">MKNKRDSKRYIISCLTVAIVSLLLFFVSCPVKNSIAEILDLPIAKTLNPSKSVSSGTYKTCNVYGHHTVKQLKSVKKLEVLLPFHLRDFSDPLLFVNKPVEIYKQNQPGNVSKIPFYILYQNIKDFIV</sequence>
<dbReference type="OrthoDB" id="1442510at2"/>
<gene>
    <name evidence="1" type="ORF">EPI11_00700</name>
</gene>
<name>A0A3S3SGU3_9FLAO</name>
<accession>A0A3S3SGU3</accession>
<protein>
    <submittedName>
        <fullName evidence="1">Uncharacterized protein</fullName>
    </submittedName>
</protein>